<gene>
    <name evidence="3" type="ORF">BC792_101104</name>
</gene>
<feature type="domain" description="DUF4136" evidence="2">
    <location>
        <begin position="41"/>
        <end position="203"/>
    </location>
</feature>
<keyword evidence="1" id="KW-0732">Signal</keyword>
<protein>
    <submittedName>
        <fullName evidence="3">Uncharacterized protein DUF4136</fullName>
    </submittedName>
</protein>
<evidence type="ECO:0000259" key="2">
    <source>
        <dbReference type="Pfam" id="PF13590"/>
    </source>
</evidence>
<dbReference type="Pfam" id="PF13590">
    <property type="entry name" value="DUF4136"/>
    <property type="match status" value="1"/>
</dbReference>
<evidence type="ECO:0000313" key="4">
    <source>
        <dbReference type="Proteomes" id="UP000325105"/>
    </source>
</evidence>
<evidence type="ECO:0000313" key="3">
    <source>
        <dbReference type="EMBL" id="TYP98450.1"/>
    </source>
</evidence>
<dbReference type="AlphaFoldDB" id="A0A5S5DR88"/>
<feature type="chain" id="PRO_5024381810" evidence="1">
    <location>
        <begin position="32"/>
        <end position="208"/>
    </location>
</feature>
<accession>A0A5S5DR88</accession>
<dbReference type="Gene3D" id="3.30.160.670">
    <property type="match status" value="1"/>
</dbReference>
<comment type="caution">
    <text evidence="3">The sequence shown here is derived from an EMBL/GenBank/DDBJ whole genome shotgun (WGS) entry which is preliminary data.</text>
</comment>
<dbReference type="InterPro" id="IPR025411">
    <property type="entry name" value="DUF4136"/>
</dbReference>
<organism evidence="3 4">
    <name type="scientific">Sphingobacterium allocomposti</name>
    <dbReference type="NCBI Taxonomy" id="415956"/>
    <lineage>
        <taxon>Bacteria</taxon>
        <taxon>Pseudomonadati</taxon>
        <taxon>Bacteroidota</taxon>
        <taxon>Sphingobacteriia</taxon>
        <taxon>Sphingobacteriales</taxon>
        <taxon>Sphingobacteriaceae</taxon>
        <taxon>Sphingobacterium</taxon>
    </lineage>
</organism>
<name>A0A5S5DR88_9SPHI</name>
<sequence length="208" mass="23845">MQAYRRLRKIIKMKKLGYIFALGLIAFLASCASVQYNTTKVQSLDFGQYRTYGWLPPVDSLSKNYFNNDIAKSNILNAANKELESLGLQYTKDNPDVLFRYVSIVNNKSRLVYASPMYGWGGWGPWGWYRPWGMWGMGMWGFGATSYPVGSEKFRYAHLIIEAVDRRTNTVVWQARGSSEIKAPEKSINKLPEVVAGIFKQYPLRKVK</sequence>
<reference evidence="3 4" key="1">
    <citation type="submission" date="2019-07" db="EMBL/GenBank/DDBJ databases">
        <title>Genomic Encyclopedia of Archaeal and Bacterial Type Strains, Phase II (KMG-II): from individual species to whole genera.</title>
        <authorList>
            <person name="Goeker M."/>
        </authorList>
    </citation>
    <scope>NUCLEOTIDE SEQUENCE [LARGE SCALE GENOMIC DNA]</scope>
    <source>
        <strain evidence="3 4">DSM 18850</strain>
    </source>
</reference>
<keyword evidence="4" id="KW-1185">Reference proteome</keyword>
<dbReference type="PROSITE" id="PS51257">
    <property type="entry name" value="PROKAR_LIPOPROTEIN"/>
    <property type="match status" value="1"/>
</dbReference>
<dbReference type="Proteomes" id="UP000325105">
    <property type="component" value="Unassembled WGS sequence"/>
</dbReference>
<proteinExistence type="predicted"/>
<dbReference type="EMBL" id="VNHX01000001">
    <property type="protein sequence ID" value="TYP98450.1"/>
    <property type="molecule type" value="Genomic_DNA"/>
</dbReference>
<evidence type="ECO:0000256" key="1">
    <source>
        <dbReference type="SAM" id="SignalP"/>
    </source>
</evidence>
<feature type="signal peptide" evidence="1">
    <location>
        <begin position="1"/>
        <end position="31"/>
    </location>
</feature>